<dbReference type="KEGG" id="halc:EY643_11505"/>
<dbReference type="SUPFAM" id="SSF56219">
    <property type="entry name" value="DNase I-like"/>
    <property type="match status" value="1"/>
</dbReference>
<evidence type="ECO:0000313" key="1">
    <source>
        <dbReference type="EMBL" id="QFU76236.1"/>
    </source>
</evidence>
<dbReference type="OrthoDB" id="5500612at2"/>
<organism evidence="1 2">
    <name type="scientific">Halioglobus maricola</name>
    <dbReference type="NCBI Taxonomy" id="2601894"/>
    <lineage>
        <taxon>Bacteria</taxon>
        <taxon>Pseudomonadati</taxon>
        <taxon>Pseudomonadota</taxon>
        <taxon>Gammaproteobacteria</taxon>
        <taxon>Cellvibrionales</taxon>
        <taxon>Halieaceae</taxon>
        <taxon>Halioglobus</taxon>
    </lineage>
</organism>
<dbReference type="EMBL" id="CP036422">
    <property type="protein sequence ID" value="QFU76236.1"/>
    <property type="molecule type" value="Genomic_DNA"/>
</dbReference>
<dbReference type="AlphaFoldDB" id="A0A5P9NL63"/>
<proteinExistence type="predicted"/>
<dbReference type="Proteomes" id="UP000326287">
    <property type="component" value="Chromosome"/>
</dbReference>
<dbReference type="RefSeq" id="WP_152662342.1">
    <property type="nucleotide sequence ID" value="NZ_CP036422.1"/>
</dbReference>
<protein>
    <recommendedName>
        <fullName evidence="3">Endonuclease/exonuclease/phosphatase family protein</fullName>
    </recommendedName>
</protein>
<dbReference type="Gene3D" id="3.60.10.10">
    <property type="entry name" value="Endonuclease/exonuclease/phosphatase"/>
    <property type="match status" value="1"/>
</dbReference>
<sequence length="327" mass="37273">MRALTKPSPAHTYNSTSEINKLRAYRDAIHIDPKDNRKIPVVEQPGHVLIASWNIANLGAHKRRPSDLKVIAEILSWFELVAVQEIADDLTDFLGVMTNLPPHFAWIFSDRAGNDERSAYVYDTRRITLGPEIGEIAIVESDRKHIKLPGIARKYTGFNRNPYIAGFESEGQTPLLANCHLLFGPSKTSAEKKASMEKRRLEAYAISRWCNLRRSDKHAWTRNIIAMGDFNLPKVLPGELIFDALTKRGLKIPPHGTKIPTNVSNNKDYDQIAVTPNLNSKISDFGVFDFDGAIFSNIFDSQKPNYWRRCAKHYIPDHRLLWMRLKL</sequence>
<accession>A0A5P9NL63</accession>
<gene>
    <name evidence="1" type="ORF">EY643_11505</name>
</gene>
<dbReference type="CDD" id="cd10283">
    <property type="entry name" value="MnuA_DNase1-like"/>
    <property type="match status" value="1"/>
</dbReference>
<keyword evidence="2" id="KW-1185">Reference proteome</keyword>
<reference evidence="1 2" key="1">
    <citation type="submission" date="2019-02" db="EMBL/GenBank/DDBJ databases">
        <authorList>
            <person name="Li S.-H."/>
        </authorList>
    </citation>
    <scope>NUCLEOTIDE SEQUENCE [LARGE SCALE GENOMIC DNA]</scope>
    <source>
        <strain evidence="1 2">IMCC14385</strain>
    </source>
</reference>
<dbReference type="InterPro" id="IPR036691">
    <property type="entry name" value="Endo/exonu/phosph_ase_sf"/>
</dbReference>
<evidence type="ECO:0008006" key="3">
    <source>
        <dbReference type="Google" id="ProtNLM"/>
    </source>
</evidence>
<evidence type="ECO:0000313" key="2">
    <source>
        <dbReference type="Proteomes" id="UP000326287"/>
    </source>
</evidence>
<name>A0A5P9NL63_9GAMM</name>